<evidence type="ECO:0000256" key="2">
    <source>
        <dbReference type="ARBA" id="ARBA00022692"/>
    </source>
</evidence>
<feature type="transmembrane region" description="Helical" evidence="5">
    <location>
        <begin position="144"/>
        <end position="164"/>
    </location>
</feature>
<dbReference type="STRING" id="945543.VIBR0546_09979"/>
<keyword evidence="8" id="KW-1185">Reference proteome</keyword>
<evidence type="ECO:0000256" key="3">
    <source>
        <dbReference type="ARBA" id="ARBA00022989"/>
    </source>
</evidence>
<evidence type="ECO:0000256" key="4">
    <source>
        <dbReference type="ARBA" id="ARBA00023136"/>
    </source>
</evidence>
<keyword evidence="4 5" id="KW-0472">Membrane</keyword>
<feature type="transmembrane region" description="Helical" evidence="5">
    <location>
        <begin position="66"/>
        <end position="85"/>
    </location>
</feature>
<dbReference type="Proteomes" id="UP000004371">
    <property type="component" value="Unassembled WGS sequence"/>
</dbReference>
<feature type="transmembrane region" description="Helical" evidence="5">
    <location>
        <begin position="256"/>
        <end position="277"/>
    </location>
</feature>
<dbReference type="InterPro" id="IPR000620">
    <property type="entry name" value="EamA_dom"/>
</dbReference>
<dbReference type="EMBL" id="AEVS01000073">
    <property type="protein sequence ID" value="EGA65181.1"/>
    <property type="molecule type" value="Genomic_DNA"/>
</dbReference>
<evidence type="ECO:0000256" key="5">
    <source>
        <dbReference type="SAM" id="Phobius"/>
    </source>
</evidence>
<feature type="transmembrane region" description="Helical" evidence="5">
    <location>
        <begin position="171"/>
        <end position="191"/>
    </location>
</feature>
<feature type="transmembrane region" description="Helical" evidence="5">
    <location>
        <begin position="118"/>
        <end position="138"/>
    </location>
</feature>
<evidence type="ECO:0000313" key="7">
    <source>
        <dbReference type="EMBL" id="EGA65181.1"/>
    </source>
</evidence>
<organism evidence="7 8">
    <name type="scientific">Vibrio brasiliensis LMG 20546</name>
    <dbReference type="NCBI Taxonomy" id="945543"/>
    <lineage>
        <taxon>Bacteria</taxon>
        <taxon>Pseudomonadati</taxon>
        <taxon>Pseudomonadota</taxon>
        <taxon>Gammaproteobacteria</taxon>
        <taxon>Vibrionales</taxon>
        <taxon>Vibrionaceae</taxon>
        <taxon>Vibrio</taxon>
        <taxon>Vibrio oreintalis group</taxon>
    </lineage>
</organism>
<dbReference type="OrthoDB" id="321830at2"/>
<reference evidence="7 8" key="1">
    <citation type="journal article" date="2012" name="Int. J. Syst. Evol. Microbiol.">
        <title>Vibrio caribbeanicus sp. nov., isolated from the marine sponge Scleritoderma cyanea.</title>
        <authorList>
            <person name="Hoffmann M."/>
            <person name="Monday S.R."/>
            <person name="Allard M.W."/>
            <person name="Strain E.A."/>
            <person name="Whittaker P."/>
            <person name="Naum M."/>
            <person name="McCarthy P.J."/>
            <person name="Lopez J.V."/>
            <person name="Fischer M."/>
            <person name="Brown E.W."/>
        </authorList>
    </citation>
    <scope>NUCLEOTIDE SEQUENCE [LARGE SCALE GENOMIC DNA]</scope>
    <source>
        <strain evidence="7 8">LMG 20546</strain>
    </source>
</reference>
<feature type="transmembrane region" description="Helical" evidence="5">
    <location>
        <begin position="36"/>
        <end position="54"/>
    </location>
</feature>
<feature type="transmembrane region" description="Helical" evidence="5">
    <location>
        <begin position="228"/>
        <end position="250"/>
    </location>
</feature>
<feature type="domain" description="EamA" evidence="6">
    <location>
        <begin position="7"/>
        <end position="134"/>
    </location>
</feature>
<protein>
    <submittedName>
        <fullName evidence="7">Putative transmembrane protein</fullName>
    </submittedName>
</protein>
<evidence type="ECO:0000313" key="8">
    <source>
        <dbReference type="Proteomes" id="UP000004371"/>
    </source>
</evidence>
<keyword evidence="3 5" id="KW-1133">Transmembrane helix</keyword>
<accession>E8LVS5</accession>
<dbReference type="RefSeq" id="WP_006879948.1">
    <property type="nucleotide sequence ID" value="NZ_AEVS01000073.1"/>
</dbReference>
<sequence length="281" mass="29610">MSNSINLVLALMAFAANSFFCRFALSGETIDPGSFTFIRLLSGAITLALILLIRREFKIAFITNKLSWWGGIALFGYAVSFSYAYTQLTTGTGALILFGMVQLALVAFHVLSGQRLKMVEMAGIAVAVSGFVTLMLPSAQTPSLWAALLMVLSGICWAAFTLLGRSASSPSLSITHGFVLASVIAALFSPWLVNSSTITAEGIGWALLSGIFASGFGYILWYRVVKQISVLQASVAQLSVPVIAFAAGSIGLGESITFESVIAALLVLSGIAVIFVAKGRS</sequence>
<feature type="transmembrane region" description="Helical" evidence="5">
    <location>
        <begin position="91"/>
        <end position="111"/>
    </location>
</feature>
<evidence type="ECO:0000259" key="6">
    <source>
        <dbReference type="Pfam" id="PF00892"/>
    </source>
</evidence>
<comment type="caution">
    <text evidence="7">The sequence shown here is derived from an EMBL/GenBank/DDBJ whole genome shotgun (WGS) entry which is preliminary data.</text>
</comment>
<gene>
    <name evidence="7" type="ORF">VIBR0546_09979</name>
</gene>
<keyword evidence="2 5" id="KW-0812">Transmembrane</keyword>
<dbReference type="PANTHER" id="PTHR32322:SF9">
    <property type="entry name" value="AMINO-ACID METABOLITE EFFLUX PUMP-RELATED"/>
    <property type="match status" value="1"/>
</dbReference>
<dbReference type="InterPro" id="IPR037185">
    <property type="entry name" value="EmrE-like"/>
</dbReference>
<dbReference type="PANTHER" id="PTHR32322">
    <property type="entry name" value="INNER MEMBRANE TRANSPORTER"/>
    <property type="match status" value="1"/>
</dbReference>
<dbReference type="SUPFAM" id="SSF103481">
    <property type="entry name" value="Multidrug resistance efflux transporter EmrE"/>
    <property type="match status" value="2"/>
</dbReference>
<name>E8LVS5_9VIBR</name>
<dbReference type="InterPro" id="IPR050638">
    <property type="entry name" value="AA-Vitamin_Transporters"/>
</dbReference>
<evidence type="ECO:0000256" key="1">
    <source>
        <dbReference type="ARBA" id="ARBA00004141"/>
    </source>
</evidence>
<proteinExistence type="predicted"/>
<comment type="subcellular location">
    <subcellularLocation>
        <location evidence="1">Membrane</location>
        <topology evidence="1">Multi-pass membrane protein</topology>
    </subcellularLocation>
</comment>
<dbReference type="GO" id="GO:0016020">
    <property type="term" value="C:membrane"/>
    <property type="evidence" value="ECO:0007669"/>
    <property type="project" value="UniProtKB-SubCell"/>
</dbReference>
<dbReference type="eggNOG" id="COG0697">
    <property type="taxonomic scope" value="Bacteria"/>
</dbReference>
<feature type="transmembrane region" description="Helical" evidence="5">
    <location>
        <begin position="203"/>
        <end position="221"/>
    </location>
</feature>
<feature type="domain" description="EamA" evidence="6">
    <location>
        <begin position="145"/>
        <end position="275"/>
    </location>
</feature>
<dbReference type="Pfam" id="PF00892">
    <property type="entry name" value="EamA"/>
    <property type="match status" value="2"/>
</dbReference>
<dbReference type="AlphaFoldDB" id="E8LVS5"/>